<keyword evidence="3" id="KW-0677">Repeat</keyword>
<feature type="transmembrane region" description="Helical" evidence="6">
    <location>
        <begin position="288"/>
        <end position="307"/>
    </location>
</feature>
<dbReference type="GO" id="GO:0005886">
    <property type="term" value="C:plasma membrane"/>
    <property type="evidence" value="ECO:0007669"/>
    <property type="project" value="TreeGrafter"/>
</dbReference>
<feature type="transmembrane region" description="Helical" evidence="6">
    <location>
        <begin position="319"/>
        <end position="339"/>
    </location>
</feature>
<keyword evidence="4 6" id="KW-1133">Transmembrane helix</keyword>
<comment type="subcellular location">
    <subcellularLocation>
        <location evidence="1">Membrane</location>
        <topology evidence="1">Multi-pass membrane protein</topology>
    </subcellularLocation>
</comment>
<feature type="transmembrane region" description="Helical" evidence="6">
    <location>
        <begin position="248"/>
        <end position="268"/>
    </location>
</feature>
<dbReference type="EMBL" id="JAEAOA010001391">
    <property type="protein sequence ID" value="KAK3588520.1"/>
    <property type="molecule type" value="Genomic_DNA"/>
</dbReference>
<evidence type="ECO:0000256" key="1">
    <source>
        <dbReference type="ARBA" id="ARBA00004141"/>
    </source>
</evidence>
<dbReference type="PANTHER" id="PTHR10582:SF2">
    <property type="entry name" value="INACTIVE"/>
    <property type="match status" value="1"/>
</dbReference>
<feature type="transmembrane region" description="Helical" evidence="6">
    <location>
        <begin position="211"/>
        <end position="228"/>
    </location>
</feature>
<keyword evidence="9" id="KW-1185">Reference proteome</keyword>
<keyword evidence="5 6" id="KW-0472">Membrane</keyword>
<protein>
    <recommendedName>
        <fullName evidence="7">Ion transport domain-containing protein</fullName>
    </recommendedName>
</protein>
<feature type="transmembrane region" description="Helical" evidence="6">
    <location>
        <begin position="184"/>
        <end position="205"/>
    </location>
</feature>
<feature type="domain" description="Ion transport" evidence="7">
    <location>
        <begin position="139"/>
        <end position="345"/>
    </location>
</feature>
<dbReference type="Pfam" id="PF00520">
    <property type="entry name" value="Ion_trans"/>
    <property type="match status" value="1"/>
</dbReference>
<evidence type="ECO:0000256" key="2">
    <source>
        <dbReference type="ARBA" id="ARBA00022692"/>
    </source>
</evidence>
<evidence type="ECO:0000259" key="7">
    <source>
        <dbReference type="Pfam" id="PF00520"/>
    </source>
</evidence>
<evidence type="ECO:0000313" key="9">
    <source>
        <dbReference type="Proteomes" id="UP001195483"/>
    </source>
</evidence>
<reference evidence="8" key="2">
    <citation type="journal article" date="2021" name="Genome Biol. Evol.">
        <title>Developing a high-quality reference genome for a parasitic bivalve with doubly uniparental inheritance (Bivalvia: Unionida).</title>
        <authorList>
            <person name="Smith C.H."/>
        </authorList>
    </citation>
    <scope>NUCLEOTIDE SEQUENCE</scope>
    <source>
        <strain evidence="8">CHS0354</strain>
        <tissue evidence="8">Mantle</tissue>
    </source>
</reference>
<dbReference type="InterPro" id="IPR005821">
    <property type="entry name" value="Ion_trans_dom"/>
</dbReference>
<feature type="non-terminal residue" evidence="8">
    <location>
        <position position="1"/>
    </location>
</feature>
<evidence type="ECO:0000256" key="5">
    <source>
        <dbReference type="ARBA" id="ARBA00023136"/>
    </source>
</evidence>
<dbReference type="GO" id="GO:0005262">
    <property type="term" value="F:calcium channel activity"/>
    <property type="evidence" value="ECO:0007669"/>
    <property type="project" value="TreeGrafter"/>
</dbReference>
<feature type="transmembrane region" description="Helical" evidence="6">
    <location>
        <begin position="140"/>
        <end position="164"/>
    </location>
</feature>
<feature type="transmembrane region" description="Helical" evidence="6">
    <location>
        <begin position="79"/>
        <end position="100"/>
    </location>
</feature>
<evidence type="ECO:0000256" key="6">
    <source>
        <dbReference type="SAM" id="Phobius"/>
    </source>
</evidence>
<sequence>AYVINHGKGLFGVEKYDVTDVDMSMTLVPEKPDRRRKGETVPYPLDHLIFLNIKTAMKFLNYRPISRLIRQRWYGYRKLFWITFFIHSVLMIMLTVAAVFRAERKPVGGVITDVNEINNSTNAMPTHVFSIPTEGRSDTFVIIVGFISLPLAVLYISQEIWRFYKGRLQLQKKYIFHPFSNNMFRLQIFIFGLSLIADFIATWFSVYDEDFALLLAIMIGWFLFLFFLRAMRQFCQFTSLVQRAMSDIMRFSVIIFIELVAFTTVMYALIRGSKLDADEDGREFQKTWIQALFLVFQQIFGIGDLPLFKIRNRVIVNMVYICFIVTTTVLMLNALIAIMSNTCTELFNSNDGTAHLRFHQYSIIRFFESILPDRFVMLTARQEMEEVEKLRFDPKEKQSTKQKRFLLLVNSLRSISNDSVTNSPESTNTQLNNSTIRMTEKPLQLTHDQNMTKTDSIEIHHLRMGLCDKCLSKYSFPIKEQNKTYDLMVKCKF</sequence>
<dbReference type="AlphaFoldDB" id="A0AAE0SBY3"/>
<reference evidence="8" key="3">
    <citation type="submission" date="2023-05" db="EMBL/GenBank/DDBJ databases">
        <authorList>
            <person name="Smith C.H."/>
        </authorList>
    </citation>
    <scope>NUCLEOTIDE SEQUENCE</scope>
    <source>
        <strain evidence="8">CHS0354</strain>
        <tissue evidence="8">Mantle</tissue>
    </source>
</reference>
<dbReference type="PANTHER" id="PTHR10582">
    <property type="entry name" value="TRANSIENT RECEPTOR POTENTIAL ION CHANNEL PROTEIN"/>
    <property type="match status" value="1"/>
</dbReference>
<dbReference type="InterPro" id="IPR024862">
    <property type="entry name" value="TRPV"/>
</dbReference>
<comment type="caution">
    <text evidence="8">The sequence shown here is derived from an EMBL/GenBank/DDBJ whole genome shotgun (WGS) entry which is preliminary data.</text>
</comment>
<dbReference type="Proteomes" id="UP001195483">
    <property type="component" value="Unassembled WGS sequence"/>
</dbReference>
<dbReference type="GO" id="GO:0098703">
    <property type="term" value="P:calcium ion import across plasma membrane"/>
    <property type="evidence" value="ECO:0007669"/>
    <property type="project" value="TreeGrafter"/>
</dbReference>
<proteinExistence type="predicted"/>
<gene>
    <name evidence="8" type="ORF">CHS0354_022996</name>
</gene>
<reference evidence="8" key="1">
    <citation type="journal article" date="2021" name="Genome Biol. Evol.">
        <title>A High-Quality Reference Genome for a Parasitic Bivalve with Doubly Uniparental Inheritance (Bivalvia: Unionida).</title>
        <authorList>
            <person name="Smith C.H."/>
        </authorList>
    </citation>
    <scope>NUCLEOTIDE SEQUENCE</scope>
    <source>
        <strain evidence="8">CHS0354</strain>
    </source>
</reference>
<keyword evidence="2 6" id="KW-0812">Transmembrane</keyword>
<evidence type="ECO:0000256" key="3">
    <source>
        <dbReference type="ARBA" id="ARBA00022737"/>
    </source>
</evidence>
<evidence type="ECO:0000256" key="4">
    <source>
        <dbReference type="ARBA" id="ARBA00022989"/>
    </source>
</evidence>
<organism evidence="8 9">
    <name type="scientific">Potamilus streckersoni</name>
    <dbReference type="NCBI Taxonomy" id="2493646"/>
    <lineage>
        <taxon>Eukaryota</taxon>
        <taxon>Metazoa</taxon>
        <taxon>Spiralia</taxon>
        <taxon>Lophotrochozoa</taxon>
        <taxon>Mollusca</taxon>
        <taxon>Bivalvia</taxon>
        <taxon>Autobranchia</taxon>
        <taxon>Heteroconchia</taxon>
        <taxon>Palaeoheterodonta</taxon>
        <taxon>Unionida</taxon>
        <taxon>Unionoidea</taxon>
        <taxon>Unionidae</taxon>
        <taxon>Ambleminae</taxon>
        <taxon>Lampsilini</taxon>
        <taxon>Potamilus</taxon>
    </lineage>
</organism>
<name>A0AAE0SBY3_9BIVA</name>
<accession>A0AAE0SBY3</accession>
<evidence type="ECO:0000313" key="8">
    <source>
        <dbReference type="EMBL" id="KAK3588520.1"/>
    </source>
</evidence>